<dbReference type="GO" id="GO:0005829">
    <property type="term" value="C:cytosol"/>
    <property type="evidence" value="ECO:0007669"/>
    <property type="project" value="TreeGrafter"/>
</dbReference>
<keyword evidence="3" id="KW-1185">Reference proteome</keyword>
<dbReference type="SUPFAM" id="SSF53335">
    <property type="entry name" value="S-adenosyl-L-methionine-dependent methyltransferases"/>
    <property type="match status" value="1"/>
</dbReference>
<dbReference type="Pfam" id="PF10294">
    <property type="entry name" value="Methyltransf_16"/>
    <property type="match status" value="1"/>
</dbReference>
<dbReference type="PANTHER" id="PTHR14614">
    <property type="entry name" value="HEPATOCELLULAR CARCINOMA-ASSOCIATED ANTIGEN"/>
    <property type="match status" value="1"/>
</dbReference>
<dbReference type="InterPro" id="IPR029063">
    <property type="entry name" value="SAM-dependent_MTases_sf"/>
</dbReference>
<evidence type="ECO:0000313" key="2">
    <source>
        <dbReference type="EMBL" id="CAI6341856.1"/>
    </source>
</evidence>
<protein>
    <submittedName>
        <fullName evidence="2">Uncharacterized protein</fullName>
    </submittedName>
</protein>
<dbReference type="OrthoDB" id="413520at2759"/>
<comment type="caution">
    <text evidence="2">The sequence shown here is derived from an EMBL/GenBank/DDBJ whole genome shotgun (WGS) entry which is preliminary data.</text>
</comment>
<sequence length="388" mass="43400">MRYIRFLKTPRIVRQKGSSKTNISCLITITSDLGDSFLPYDLTLAVELLHVSEENDEENLVVWKTTQWLGGMRSLAITLPIGKSHRAWPLRIRVGADPKAKFDELESLLQNDDFRGVVSAWSGLVDPTNGIDVAERFVQRRFEAGAHLPLHINEETGESIARHLWDAGILLACRIGKLIRDCRHDGLVPLQDGHKRLQVVELGTGCGIVGLTLAKIIPSSDVVLTDLPEASEIVQRNLEGSRSTLQGTAQFKELDWESDLPDPLSINPTTCQHCRQMDIVVAADCTYNADSSPVLVSTIQKIVETSPRALIIIAMKRRHTSEEIFFDFMSKAGFKTADVQKFPLPGDENAGEEEVEIYMYQHKGENRNEVPRSAQCDSEAREELYNLP</sequence>
<organism evidence="2 3">
    <name type="scientific">Periconia digitata</name>
    <dbReference type="NCBI Taxonomy" id="1303443"/>
    <lineage>
        <taxon>Eukaryota</taxon>
        <taxon>Fungi</taxon>
        <taxon>Dikarya</taxon>
        <taxon>Ascomycota</taxon>
        <taxon>Pezizomycotina</taxon>
        <taxon>Dothideomycetes</taxon>
        <taxon>Pleosporomycetidae</taxon>
        <taxon>Pleosporales</taxon>
        <taxon>Massarineae</taxon>
        <taxon>Periconiaceae</taxon>
        <taxon>Periconia</taxon>
    </lineage>
</organism>
<dbReference type="EMBL" id="CAOQHR010000012">
    <property type="protein sequence ID" value="CAI6341856.1"/>
    <property type="molecule type" value="Genomic_DNA"/>
</dbReference>
<dbReference type="Gene3D" id="3.40.50.150">
    <property type="entry name" value="Vaccinia Virus protein VP39"/>
    <property type="match status" value="1"/>
</dbReference>
<name>A0A9W4XX35_9PLEO</name>
<evidence type="ECO:0000256" key="1">
    <source>
        <dbReference type="SAM" id="MobiDB-lite"/>
    </source>
</evidence>
<evidence type="ECO:0000313" key="3">
    <source>
        <dbReference type="Proteomes" id="UP001152607"/>
    </source>
</evidence>
<dbReference type="GO" id="GO:0008757">
    <property type="term" value="F:S-adenosylmethionine-dependent methyltransferase activity"/>
    <property type="evidence" value="ECO:0007669"/>
    <property type="project" value="UniProtKB-ARBA"/>
</dbReference>
<feature type="compositionally biased region" description="Basic and acidic residues" evidence="1">
    <location>
        <begin position="378"/>
        <end position="388"/>
    </location>
</feature>
<dbReference type="PANTHER" id="PTHR14614:SF132">
    <property type="entry name" value="PROTEIN-LYSINE METHYLTRANSFERASE C42C1.13"/>
    <property type="match status" value="1"/>
</dbReference>
<reference evidence="2" key="1">
    <citation type="submission" date="2023-01" db="EMBL/GenBank/DDBJ databases">
        <authorList>
            <person name="Van Ghelder C."/>
            <person name="Rancurel C."/>
        </authorList>
    </citation>
    <scope>NUCLEOTIDE SEQUENCE</scope>
    <source>
        <strain evidence="2">CNCM I-4278</strain>
    </source>
</reference>
<dbReference type="AlphaFoldDB" id="A0A9W4XX35"/>
<gene>
    <name evidence="2" type="ORF">PDIGIT_LOCUS15056</name>
</gene>
<dbReference type="InterPro" id="IPR019410">
    <property type="entry name" value="Methyltransf_16"/>
</dbReference>
<proteinExistence type="predicted"/>
<dbReference type="Proteomes" id="UP001152607">
    <property type="component" value="Unassembled WGS sequence"/>
</dbReference>
<feature type="region of interest" description="Disordered" evidence="1">
    <location>
        <begin position="363"/>
        <end position="388"/>
    </location>
</feature>
<accession>A0A9W4XX35</accession>